<protein>
    <recommendedName>
        <fullName evidence="7">tRNA N6-adenosine threonylcarbamoyltransferase</fullName>
        <ecNumber evidence="7">2.3.1.234</ecNumber>
    </recommendedName>
    <alternativeName>
        <fullName evidence="7">N6-L-threonylcarbamoyladenine synthase</fullName>
        <shortName evidence="7">t(6)A synthase</shortName>
    </alternativeName>
    <alternativeName>
        <fullName evidence="7">t(6)A37 threonylcarbamoyladenosine biosynthesis protein TsaD</fullName>
    </alternativeName>
    <alternativeName>
        <fullName evidence="7">tRNA threonylcarbamoyladenosine biosynthesis protein TsaD</fullName>
    </alternativeName>
</protein>
<feature type="binding site" evidence="7">
    <location>
        <position position="110"/>
    </location>
    <ligand>
        <name>Fe cation</name>
        <dbReference type="ChEBI" id="CHEBI:24875"/>
    </ligand>
</feature>
<comment type="function">
    <text evidence="7">Required for the formation of a threonylcarbamoyl group on adenosine at position 37 (t(6)A37) in tRNAs that read codons beginning with adenine. Is involved in the transfer of the threonylcarbamoyl moiety of threonylcarbamoyl-AMP (TC-AMP) to the N6 group of A37, together with TsaE and TsaB. TsaD likely plays a direct catalytic role in this reaction.</text>
</comment>
<feature type="binding site" evidence="7">
    <location>
        <position position="284"/>
    </location>
    <ligand>
        <name>substrate</name>
    </ligand>
</feature>
<feature type="binding site" evidence="7">
    <location>
        <position position="114"/>
    </location>
    <ligand>
        <name>Fe cation</name>
        <dbReference type="ChEBI" id="CHEBI:24875"/>
    </ligand>
</feature>
<dbReference type="NCBIfam" id="TIGR03723">
    <property type="entry name" value="T6A_TsaD_YgjD"/>
    <property type="match status" value="1"/>
</dbReference>
<dbReference type="EC" id="2.3.1.234" evidence="7"/>
<comment type="caution">
    <text evidence="9">The sequence shown here is derived from an EMBL/GenBank/DDBJ whole genome shotgun (WGS) entry which is preliminary data.</text>
</comment>
<comment type="catalytic activity">
    <reaction evidence="6 7">
        <text>L-threonylcarbamoyladenylate + adenosine(37) in tRNA = N(6)-L-threonylcarbamoyladenosine(37) in tRNA + AMP + H(+)</text>
        <dbReference type="Rhea" id="RHEA:37059"/>
        <dbReference type="Rhea" id="RHEA-COMP:10162"/>
        <dbReference type="Rhea" id="RHEA-COMP:10163"/>
        <dbReference type="ChEBI" id="CHEBI:15378"/>
        <dbReference type="ChEBI" id="CHEBI:73682"/>
        <dbReference type="ChEBI" id="CHEBI:74411"/>
        <dbReference type="ChEBI" id="CHEBI:74418"/>
        <dbReference type="ChEBI" id="CHEBI:456215"/>
        <dbReference type="EC" id="2.3.1.234"/>
    </reaction>
</comment>
<dbReference type="GO" id="GO:0005737">
    <property type="term" value="C:cytoplasm"/>
    <property type="evidence" value="ECO:0007669"/>
    <property type="project" value="UniProtKB-SubCell"/>
</dbReference>
<evidence type="ECO:0000256" key="6">
    <source>
        <dbReference type="ARBA" id="ARBA00048117"/>
    </source>
</evidence>
<dbReference type="PRINTS" id="PR00789">
    <property type="entry name" value="OSIALOPTASE"/>
</dbReference>
<dbReference type="Pfam" id="PF00814">
    <property type="entry name" value="TsaD"/>
    <property type="match status" value="1"/>
</dbReference>
<dbReference type="PANTHER" id="PTHR11735">
    <property type="entry name" value="TRNA N6-ADENOSINE THREONYLCARBAMOYLTRANSFERASE"/>
    <property type="match status" value="1"/>
</dbReference>
<keyword evidence="4 7" id="KW-0408">Iron</keyword>
<dbReference type="SUPFAM" id="SSF53067">
    <property type="entry name" value="Actin-like ATPase domain"/>
    <property type="match status" value="1"/>
</dbReference>
<feature type="binding site" evidence="7">
    <location>
        <begin position="132"/>
        <end position="136"/>
    </location>
    <ligand>
        <name>substrate</name>
    </ligand>
</feature>
<evidence type="ECO:0000256" key="4">
    <source>
        <dbReference type="ARBA" id="ARBA00023004"/>
    </source>
</evidence>
<dbReference type="NCBIfam" id="TIGR00329">
    <property type="entry name" value="gcp_kae1"/>
    <property type="match status" value="1"/>
</dbReference>
<dbReference type="PANTHER" id="PTHR11735:SF6">
    <property type="entry name" value="TRNA N6-ADENOSINE THREONYLCARBAMOYLTRANSFERASE, MITOCHONDRIAL"/>
    <property type="match status" value="1"/>
</dbReference>
<dbReference type="InterPro" id="IPR017861">
    <property type="entry name" value="KAE1/TsaD"/>
</dbReference>
<dbReference type="InterPro" id="IPR022450">
    <property type="entry name" value="TsaD"/>
</dbReference>
<keyword evidence="1 7" id="KW-0808">Transferase</keyword>
<dbReference type="HAMAP" id="MF_01445">
    <property type="entry name" value="TsaD"/>
    <property type="match status" value="1"/>
</dbReference>
<feature type="binding site" evidence="7">
    <location>
        <position position="178"/>
    </location>
    <ligand>
        <name>substrate</name>
    </ligand>
</feature>
<keyword evidence="7" id="KW-0963">Cytoplasm</keyword>
<feature type="binding site" evidence="7">
    <location>
        <position position="182"/>
    </location>
    <ligand>
        <name>substrate</name>
    </ligand>
</feature>
<proteinExistence type="inferred from homology"/>
<evidence type="ECO:0000256" key="3">
    <source>
        <dbReference type="ARBA" id="ARBA00022723"/>
    </source>
</evidence>
<dbReference type="Proteomes" id="UP000182680">
    <property type="component" value="Unassembled WGS sequence"/>
</dbReference>
<comment type="similarity">
    <text evidence="7">Belongs to the KAE1 / TsaD family.</text>
</comment>
<dbReference type="CDD" id="cd24133">
    <property type="entry name" value="ASKHA_NBD_TsaD_bac"/>
    <property type="match status" value="1"/>
</dbReference>
<name>A0AA94L234_DESDE</name>
<dbReference type="GO" id="GO:0002949">
    <property type="term" value="P:tRNA threonylcarbamoyladenosine modification"/>
    <property type="evidence" value="ECO:0007669"/>
    <property type="project" value="UniProtKB-UniRule"/>
</dbReference>
<dbReference type="EMBL" id="FPIW01000018">
    <property type="protein sequence ID" value="SFW44260.1"/>
    <property type="molecule type" value="Genomic_DNA"/>
</dbReference>
<evidence type="ECO:0000313" key="10">
    <source>
        <dbReference type="Proteomes" id="UP000182680"/>
    </source>
</evidence>
<evidence type="ECO:0000256" key="2">
    <source>
        <dbReference type="ARBA" id="ARBA00022694"/>
    </source>
</evidence>
<feature type="domain" description="Gcp-like" evidence="8">
    <location>
        <begin position="23"/>
        <end position="319"/>
    </location>
</feature>
<feature type="binding site" evidence="7">
    <location>
        <position position="312"/>
    </location>
    <ligand>
        <name>Fe cation</name>
        <dbReference type="ChEBI" id="CHEBI:24875"/>
    </ligand>
</feature>
<dbReference type="FunFam" id="3.30.420.40:FF:000012">
    <property type="entry name" value="tRNA N6-adenosine threonylcarbamoyltransferase"/>
    <property type="match status" value="1"/>
</dbReference>
<sequence length="361" mass="39071">MLCLGIESSCDETALALVEDGRLLHSVLSTQADMHALFGGVVPELASREHYRYIGPLFDELMRRSDKSNEEIDLVAVARGPGLLGSLLVGVAFAKGLAFSLGARFLGVNHLQAHLLAAGLEQPLKFPALGLLVSGGHTHLYRMETPWNCLPLGRTLDDAAGEAFDKVGKVLGLAYPGGRLMDALAGEGRADGIAFPRPYLDNDNLDFSFSGLKTAASTYVQQHFAGMTWPRPLGSTADAPQDLKDCCAAFNLAVVDTLCTKATRALDRNPQLKYLILAGGVACNSLLRQRVTELMERRGGQAIIPGPHLCTDNAAMIAYAGWLLGKEGYYHQLNMETVPRGRALPDDMRRCREYAEDLSET</sequence>
<keyword evidence="3 7" id="KW-0479">Metal-binding</keyword>
<evidence type="ECO:0000256" key="1">
    <source>
        <dbReference type="ARBA" id="ARBA00022679"/>
    </source>
</evidence>
<evidence type="ECO:0000259" key="8">
    <source>
        <dbReference type="Pfam" id="PF00814"/>
    </source>
</evidence>
<accession>A0AA94L234</accession>
<evidence type="ECO:0000256" key="5">
    <source>
        <dbReference type="ARBA" id="ARBA00023315"/>
    </source>
</evidence>
<keyword evidence="5 7" id="KW-0012">Acyltransferase</keyword>
<keyword evidence="2 7" id="KW-0819">tRNA processing</keyword>
<feature type="binding site" evidence="7">
    <location>
        <position position="165"/>
    </location>
    <ligand>
        <name>substrate</name>
    </ligand>
</feature>
<reference evidence="10" key="1">
    <citation type="submission" date="2016-11" db="EMBL/GenBank/DDBJ databases">
        <authorList>
            <person name="Jaros S."/>
            <person name="Januszkiewicz K."/>
            <person name="Wedrychowicz H."/>
        </authorList>
    </citation>
    <scope>NUCLEOTIDE SEQUENCE [LARGE SCALE GENOMIC DNA]</scope>
    <source>
        <strain evidence="10">DSM 7057</strain>
    </source>
</reference>
<dbReference type="RefSeq" id="WP_072311746.1">
    <property type="nucleotide sequence ID" value="NZ_FPIW01000018.1"/>
</dbReference>
<evidence type="ECO:0000313" key="9">
    <source>
        <dbReference type="EMBL" id="SFW44260.1"/>
    </source>
</evidence>
<dbReference type="InterPro" id="IPR000905">
    <property type="entry name" value="Gcp-like_dom"/>
</dbReference>
<evidence type="ECO:0000256" key="7">
    <source>
        <dbReference type="HAMAP-Rule" id="MF_01445"/>
    </source>
</evidence>
<gene>
    <name evidence="7" type="primary">tsaD</name>
    <name evidence="9" type="ORF">SAMN02910291_01308</name>
</gene>
<comment type="cofactor">
    <cofactor evidence="7">
        <name>Fe(2+)</name>
        <dbReference type="ChEBI" id="CHEBI:29033"/>
    </cofactor>
    <text evidence="7">Binds 1 Fe(2+) ion per subunit.</text>
</comment>
<dbReference type="AlphaFoldDB" id="A0AA94L234"/>
<dbReference type="InterPro" id="IPR043129">
    <property type="entry name" value="ATPase_NBD"/>
</dbReference>
<comment type="subcellular location">
    <subcellularLocation>
        <location evidence="7">Cytoplasm</location>
    </subcellularLocation>
</comment>
<organism evidence="9 10">
    <name type="scientific">Desulfovibrio desulfuricans</name>
    <dbReference type="NCBI Taxonomy" id="876"/>
    <lineage>
        <taxon>Bacteria</taxon>
        <taxon>Pseudomonadati</taxon>
        <taxon>Thermodesulfobacteriota</taxon>
        <taxon>Desulfovibrionia</taxon>
        <taxon>Desulfovibrionales</taxon>
        <taxon>Desulfovibrionaceae</taxon>
        <taxon>Desulfovibrio</taxon>
    </lineage>
</organism>
<dbReference type="GO" id="GO:0061711">
    <property type="term" value="F:tRNA N(6)-L-threonylcarbamoyladenine synthase activity"/>
    <property type="evidence" value="ECO:0007669"/>
    <property type="project" value="UniProtKB-EC"/>
</dbReference>
<dbReference type="Gene3D" id="3.30.420.40">
    <property type="match status" value="2"/>
</dbReference>
<dbReference type="GO" id="GO:0005506">
    <property type="term" value="F:iron ion binding"/>
    <property type="evidence" value="ECO:0007669"/>
    <property type="project" value="UniProtKB-UniRule"/>
</dbReference>